<evidence type="ECO:0000256" key="4">
    <source>
        <dbReference type="ARBA" id="ARBA00038334"/>
    </source>
</evidence>
<evidence type="ECO:0000256" key="1">
    <source>
        <dbReference type="ARBA" id="ARBA00004721"/>
    </source>
</evidence>
<name>A0AAE1XGK0_9LAMI</name>
<dbReference type="InterPro" id="IPR000073">
    <property type="entry name" value="AB_hydrolase_1"/>
</dbReference>
<keyword evidence="10" id="KW-1185">Reference proteome</keyword>
<evidence type="ECO:0000313" key="9">
    <source>
        <dbReference type="EMBL" id="KAK4411570.1"/>
    </source>
</evidence>
<dbReference type="InterPro" id="IPR029058">
    <property type="entry name" value="AB_hydrolase_fold"/>
</dbReference>
<keyword evidence="3 9" id="KW-0378">Hydrolase</keyword>
<evidence type="ECO:0000256" key="2">
    <source>
        <dbReference type="ARBA" id="ARBA00013006"/>
    </source>
</evidence>
<protein>
    <recommendedName>
        <fullName evidence="2">soluble epoxide hydrolase</fullName>
        <ecNumber evidence="2">3.3.2.10</ecNumber>
    </recommendedName>
</protein>
<gene>
    <name evidence="9" type="ORF">Sango_0230000</name>
</gene>
<dbReference type="Pfam" id="PF00561">
    <property type="entry name" value="Abhydrolase_1"/>
    <property type="match status" value="1"/>
</dbReference>
<dbReference type="AlphaFoldDB" id="A0AAE1XGK0"/>
<proteinExistence type="inferred from homology"/>
<comment type="function">
    <text evidence="6">Epoxide hydrolase involved in the biosynthesis of cucurbitacin and mogroside tetracyclic triterpene natural products (e.g. siamenoside I and mogrosides IV, V and VI). Cucurbitacins have cytotoxic properties and exhibit deterrent taste as a defense barrier against herbivores. Mogrosides are nonsugar highly oxygenated compounds used as high-intensity zero-calorie sweeteners; they also possess pharmacological properties such as regulating immunity, lowering blood sugar and lipid levels, protecting the liver, and acting as antioxidants and antitumor agents. Catalyzes the hydrolysis of aromatic epoxide-containing substrates, such as the conversion of 24,25-epoxycucurbitadienol to 24,25-dihydroxycucurbitadienol.</text>
</comment>
<comment type="similarity">
    <text evidence="4">Belongs to the AB hydrolase superfamily. Epoxide hydrolase family.</text>
</comment>
<evidence type="ECO:0000259" key="8">
    <source>
        <dbReference type="Pfam" id="PF00561"/>
    </source>
</evidence>
<comment type="catalytic activity">
    <reaction evidence="5">
        <text>an epoxide + H2O = an ethanediol</text>
        <dbReference type="Rhea" id="RHEA:19037"/>
        <dbReference type="ChEBI" id="CHEBI:15377"/>
        <dbReference type="ChEBI" id="CHEBI:32955"/>
        <dbReference type="ChEBI" id="CHEBI:140594"/>
        <dbReference type="EC" id="3.3.2.10"/>
    </reaction>
    <physiologicalReaction direction="left-to-right" evidence="5">
        <dbReference type="Rhea" id="RHEA:19038"/>
    </physiologicalReaction>
</comment>
<evidence type="ECO:0000256" key="5">
    <source>
        <dbReference type="ARBA" id="ARBA00051067"/>
    </source>
</evidence>
<reference evidence="9" key="2">
    <citation type="journal article" date="2024" name="Plant">
        <title>Genomic evolution and insights into agronomic trait innovations of Sesamum species.</title>
        <authorList>
            <person name="Miao H."/>
            <person name="Wang L."/>
            <person name="Qu L."/>
            <person name="Liu H."/>
            <person name="Sun Y."/>
            <person name="Le M."/>
            <person name="Wang Q."/>
            <person name="Wei S."/>
            <person name="Zheng Y."/>
            <person name="Lin W."/>
            <person name="Duan Y."/>
            <person name="Cao H."/>
            <person name="Xiong S."/>
            <person name="Wang X."/>
            <person name="Wei L."/>
            <person name="Li C."/>
            <person name="Ma Q."/>
            <person name="Ju M."/>
            <person name="Zhao R."/>
            <person name="Li G."/>
            <person name="Mu C."/>
            <person name="Tian Q."/>
            <person name="Mei H."/>
            <person name="Zhang T."/>
            <person name="Gao T."/>
            <person name="Zhang H."/>
        </authorList>
    </citation>
    <scope>NUCLEOTIDE SEQUENCE</scope>
    <source>
        <strain evidence="9">K16</strain>
    </source>
</reference>
<evidence type="ECO:0000313" key="10">
    <source>
        <dbReference type="Proteomes" id="UP001289374"/>
    </source>
</evidence>
<dbReference type="GO" id="GO:0004301">
    <property type="term" value="F:epoxide hydrolase activity"/>
    <property type="evidence" value="ECO:0007669"/>
    <property type="project" value="UniProtKB-EC"/>
</dbReference>
<feature type="domain" description="AB hydrolase-1" evidence="8">
    <location>
        <begin position="28"/>
        <end position="150"/>
    </location>
</feature>
<dbReference type="PANTHER" id="PTHR43329">
    <property type="entry name" value="EPOXIDE HYDROLASE"/>
    <property type="match status" value="1"/>
</dbReference>
<dbReference type="EMBL" id="JACGWL010000001">
    <property type="protein sequence ID" value="KAK4411570.1"/>
    <property type="molecule type" value="Genomic_DNA"/>
</dbReference>
<evidence type="ECO:0000256" key="7">
    <source>
        <dbReference type="ARBA" id="ARBA00093212"/>
    </source>
</evidence>
<evidence type="ECO:0000256" key="6">
    <source>
        <dbReference type="ARBA" id="ARBA00058358"/>
    </source>
</evidence>
<dbReference type="Gene3D" id="3.40.50.1820">
    <property type="entry name" value="alpha/beta hydrolase"/>
    <property type="match status" value="1"/>
</dbReference>
<organism evidence="9 10">
    <name type="scientific">Sesamum angolense</name>
    <dbReference type="NCBI Taxonomy" id="2727404"/>
    <lineage>
        <taxon>Eukaryota</taxon>
        <taxon>Viridiplantae</taxon>
        <taxon>Streptophyta</taxon>
        <taxon>Embryophyta</taxon>
        <taxon>Tracheophyta</taxon>
        <taxon>Spermatophyta</taxon>
        <taxon>Magnoliopsida</taxon>
        <taxon>eudicotyledons</taxon>
        <taxon>Gunneridae</taxon>
        <taxon>Pentapetalae</taxon>
        <taxon>asterids</taxon>
        <taxon>lamiids</taxon>
        <taxon>Lamiales</taxon>
        <taxon>Pedaliaceae</taxon>
        <taxon>Sesamum</taxon>
    </lineage>
</organism>
<comment type="caution">
    <text evidence="9">The sequence shown here is derived from an EMBL/GenBank/DDBJ whole genome shotgun (WGS) entry which is preliminary data.</text>
</comment>
<dbReference type="PRINTS" id="PR00412">
    <property type="entry name" value="EPOXHYDRLASE"/>
</dbReference>
<accession>A0AAE1XGK0</accession>
<dbReference type="Proteomes" id="UP001289374">
    <property type="component" value="Unassembled WGS sequence"/>
</dbReference>
<dbReference type="FunFam" id="3.40.50.1820:FF:000161">
    <property type="entry name" value="Epoxide hydrolase"/>
    <property type="match status" value="1"/>
</dbReference>
<reference evidence="9" key="1">
    <citation type="submission" date="2020-06" db="EMBL/GenBank/DDBJ databases">
        <authorList>
            <person name="Li T."/>
            <person name="Hu X."/>
            <person name="Zhang T."/>
            <person name="Song X."/>
            <person name="Zhang H."/>
            <person name="Dai N."/>
            <person name="Sheng W."/>
            <person name="Hou X."/>
            <person name="Wei L."/>
        </authorList>
    </citation>
    <scope>NUCLEOTIDE SEQUENCE</scope>
    <source>
        <strain evidence="9">K16</strain>
        <tissue evidence="9">Leaf</tissue>
    </source>
</reference>
<dbReference type="InterPro" id="IPR000639">
    <property type="entry name" value="Epox_hydrolase-like"/>
</dbReference>
<comment type="pathway">
    <text evidence="1">Secondary metabolite biosynthesis; terpenoid biosynthesis.</text>
</comment>
<comment type="catalytic activity">
    <reaction evidence="7">
        <text>(24S)-24,25-epoxycucurbitadienol + H2O = (24R)-24,25-dihydroxycucurbitadienol</text>
        <dbReference type="Rhea" id="RHEA:81855"/>
        <dbReference type="ChEBI" id="CHEBI:15377"/>
        <dbReference type="ChEBI" id="CHEBI:229949"/>
        <dbReference type="ChEBI" id="CHEBI:229950"/>
    </reaction>
    <physiologicalReaction direction="left-to-right" evidence="7">
        <dbReference type="Rhea" id="RHEA:81856"/>
    </physiologicalReaction>
</comment>
<sequence length="339" mass="38155">MMMTCDVHHHRIKTNGIWMHVAEKGSGPVVVLLHGFPETWFAWRHQIEFLASHGYHVLAPDLRGFGDTDAPIDPSSYTWFHIVADLLGLLDHFAVQQALVVGIDWGALAAWYLSLLRPDRVKGIVALDVPFAPRFASIKPLDSFKQMFGDGFYICQFQEAGRAERAFARYDCLTVMKKLMLINQTDLLIAPPGMELIDYLGTPSFLPPWITEEELQVFADKYQESGFTGGFNYYRALNLNWELLAPWQGSKITVPAKVIMGDKDMGFESGGTREYIQGNTFKSLVPNHEIVILDGPSQVSCLIPSIANRVMQRPTAAGRCILQSMKHKSLLVLNEITWN</sequence>
<dbReference type="EC" id="3.3.2.10" evidence="2"/>
<evidence type="ECO:0000256" key="3">
    <source>
        <dbReference type="ARBA" id="ARBA00022801"/>
    </source>
</evidence>
<dbReference type="SUPFAM" id="SSF53474">
    <property type="entry name" value="alpha/beta-Hydrolases"/>
    <property type="match status" value="1"/>
</dbReference>